<keyword evidence="4" id="KW-0732">Signal</keyword>
<keyword evidence="11" id="KW-1185">Reference proteome</keyword>
<keyword evidence="5" id="KW-0274">FAD</keyword>
<dbReference type="GO" id="GO:0001735">
    <property type="term" value="F:prenylcysteine oxidase activity"/>
    <property type="evidence" value="ECO:0007669"/>
    <property type="project" value="InterPro"/>
</dbReference>
<keyword evidence="7" id="KW-0325">Glycoprotein</keyword>
<comment type="cofactor">
    <cofactor evidence="1">
        <name>FAD</name>
        <dbReference type="ChEBI" id="CHEBI:57692"/>
    </cofactor>
</comment>
<dbReference type="GO" id="GO:0030327">
    <property type="term" value="P:prenylated protein catabolic process"/>
    <property type="evidence" value="ECO:0007669"/>
    <property type="project" value="TreeGrafter"/>
</dbReference>
<protein>
    <recommendedName>
        <fullName evidence="9">Prenylcysteine lyase domain-containing protein</fullName>
    </recommendedName>
</protein>
<feature type="domain" description="Prenylcysteine lyase" evidence="9">
    <location>
        <begin position="124"/>
        <end position="336"/>
    </location>
</feature>
<dbReference type="InterPro" id="IPR036188">
    <property type="entry name" value="FAD/NAD-bd_sf"/>
</dbReference>
<dbReference type="Proteomes" id="UP001178507">
    <property type="component" value="Unassembled WGS sequence"/>
</dbReference>
<feature type="region of interest" description="Disordered" evidence="8">
    <location>
        <begin position="389"/>
        <end position="421"/>
    </location>
</feature>
<proteinExistence type="inferred from homology"/>
<evidence type="ECO:0000256" key="1">
    <source>
        <dbReference type="ARBA" id="ARBA00001974"/>
    </source>
</evidence>
<comment type="similarity">
    <text evidence="2">Belongs to the prenylcysteine oxidase family.</text>
</comment>
<sequence>MLFADRRNLHRQVTIASDPIHVPRASRTTCVMKIAIIGAGIGGCSAARFCRQEFKDAEIHVLERTPRVGGRACVFESGGHTYEAGASIVHSRNRYLADFAAEFKLGQVAPPQTRLVLHNGRPVFEGSSFKPLTLAKMLRRYGLGPLRLERWVERFLRKFEHIYELQGRSQAFTSPKKLLAALDPEFEAMVSETLKRRLEQDGFDKRMVEELVAGIVRVNYGQGLDVGVFVGAVALCGSGGKLWAVSGGNHTLAEKLLEASGAKLITDAKVLRIELGQQRYTVEARCAGAERFVEEYDLVFVAAPQHEPLELQIVKGSQNLTAQIARRYQRIFASFYSAPPCHLALHCGSPPAGTILSTSPGFNIGQYNSTGGEDLIWKVFSEPQSELFSKSSLRPSGGHTPTRRRRERKTSPFGRKGSILL</sequence>
<dbReference type="InterPro" id="IPR017046">
    <property type="entry name" value="Prenylcysteine_Oxase1"/>
</dbReference>
<evidence type="ECO:0000256" key="5">
    <source>
        <dbReference type="ARBA" id="ARBA00022827"/>
    </source>
</evidence>
<dbReference type="EMBL" id="CAUJNA010000491">
    <property type="protein sequence ID" value="CAJ1377793.1"/>
    <property type="molecule type" value="Genomic_DNA"/>
</dbReference>
<evidence type="ECO:0000256" key="2">
    <source>
        <dbReference type="ARBA" id="ARBA00009967"/>
    </source>
</evidence>
<evidence type="ECO:0000313" key="10">
    <source>
        <dbReference type="EMBL" id="CAJ1377793.1"/>
    </source>
</evidence>
<evidence type="ECO:0000256" key="6">
    <source>
        <dbReference type="ARBA" id="ARBA00023002"/>
    </source>
</evidence>
<evidence type="ECO:0000313" key="11">
    <source>
        <dbReference type="Proteomes" id="UP001178507"/>
    </source>
</evidence>
<dbReference type="Gene3D" id="3.50.50.60">
    <property type="entry name" value="FAD/NAD(P)-binding domain"/>
    <property type="match status" value="1"/>
</dbReference>
<evidence type="ECO:0000256" key="4">
    <source>
        <dbReference type="ARBA" id="ARBA00022729"/>
    </source>
</evidence>
<dbReference type="Pfam" id="PF13450">
    <property type="entry name" value="NAD_binding_8"/>
    <property type="match status" value="1"/>
</dbReference>
<keyword evidence="6" id="KW-0560">Oxidoreductase</keyword>
<name>A0AA36I153_9DINO</name>
<dbReference type="PANTHER" id="PTHR15944">
    <property type="entry name" value="FARNESYLCYSTEINE LYASE"/>
    <property type="match status" value="1"/>
</dbReference>
<dbReference type="PANTHER" id="PTHR15944:SF0">
    <property type="entry name" value="PRENYLCYSTEINE LYASE DOMAIN-CONTAINING PROTEIN"/>
    <property type="match status" value="1"/>
</dbReference>
<evidence type="ECO:0000259" key="9">
    <source>
        <dbReference type="Pfam" id="PF07156"/>
    </source>
</evidence>
<comment type="caution">
    <text evidence="10">The sequence shown here is derived from an EMBL/GenBank/DDBJ whole genome shotgun (WGS) entry which is preliminary data.</text>
</comment>
<dbReference type="SUPFAM" id="SSF51905">
    <property type="entry name" value="FAD/NAD(P)-binding domain"/>
    <property type="match status" value="1"/>
</dbReference>
<reference evidence="10" key="1">
    <citation type="submission" date="2023-08" db="EMBL/GenBank/DDBJ databases">
        <authorList>
            <person name="Chen Y."/>
            <person name="Shah S."/>
            <person name="Dougan E. K."/>
            <person name="Thang M."/>
            <person name="Chan C."/>
        </authorList>
    </citation>
    <scope>NUCLEOTIDE SEQUENCE</scope>
</reference>
<keyword evidence="3" id="KW-0285">Flavoprotein</keyword>
<dbReference type="Pfam" id="PF07156">
    <property type="entry name" value="Prenylcys_lyase"/>
    <property type="match status" value="1"/>
</dbReference>
<organism evidence="10 11">
    <name type="scientific">Effrenium voratum</name>
    <dbReference type="NCBI Taxonomy" id="2562239"/>
    <lineage>
        <taxon>Eukaryota</taxon>
        <taxon>Sar</taxon>
        <taxon>Alveolata</taxon>
        <taxon>Dinophyceae</taxon>
        <taxon>Suessiales</taxon>
        <taxon>Symbiodiniaceae</taxon>
        <taxon>Effrenium</taxon>
    </lineage>
</organism>
<evidence type="ECO:0000256" key="8">
    <source>
        <dbReference type="SAM" id="MobiDB-lite"/>
    </source>
</evidence>
<dbReference type="AlphaFoldDB" id="A0AA36I153"/>
<evidence type="ECO:0000256" key="3">
    <source>
        <dbReference type="ARBA" id="ARBA00022630"/>
    </source>
</evidence>
<evidence type="ECO:0000256" key="7">
    <source>
        <dbReference type="ARBA" id="ARBA00023180"/>
    </source>
</evidence>
<gene>
    <name evidence="10" type="ORF">EVOR1521_LOCUS6504</name>
</gene>
<dbReference type="GO" id="GO:0030328">
    <property type="term" value="P:prenylcysteine catabolic process"/>
    <property type="evidence" value="ECO:0007669"/>
    <property type="project" value="InterPro"/>
</dbReference>
<dbReference type="InterPro" id="IPR010795">
    <property type="entry name" value="Prenylcys_lyase"/>
</dbReference>
<accession>A0AA36I153</accession>